<dbReference type="Gramene" id="KOM55900">
    <property type="protein sequence ID" value="KOM55900"/>
    <property type="gene ID" value="LR48_Vigan10g179200"/>
</dbReference>
<organism evidence="1 2">
    <name type="scientific">Phaseolus angularis</name>
    <name type="common">Azuki bean</name>
    <name type="synonym">Vigna angularis</name>
    <dbReference type="NCBI Taxonomy" id="3914"/>
    <lineage>
        <taxon>Eukaryota</taxon>
        <taxon>Viridiplantae</taxon>
        <taxon>Streptophyta</taxon>
        <taxon>Embryophyta</taxon>
        <taxon>Tracheophyta</taxon>
        <taxon>Spermatophyta</taxon>
        <taxon>Magnoliopsida</taxon>
        <taxon>eudicotyledons</taxon>
        <taxon>Gunneridae</taxon>
        <taxon>Pentapetalae</taxon>
        <taxon>rosids</taxon>
        <taxon>fabids</taxon>
        <taxon>Fabales</taxon>
        <taxon>Fabaceae</taxon>
        <taxon>Papilionoideae</taxon>
        <taxon>50 kb inversion clade</taxon>
        <taxon>NPAAA clade</taxon>
        <taxon>indigoferoid/millettioid clade</taxon>
        <taxon>Phaseoleae</taxon>
        <taxon>Vigna</taxon>
    </lineage>
</organism>
<protein>
    <submittedName>
        <fullName evidence="1">Uncharacterized protein</fullName>
    </submittedName>
</protein>
<reference evidence="2" key="1">
    <citation type="journal article" date="2015" name="Proc. Natl. Acad. Sci. U.S.A.">
        <title>Genome sequencing of adzuki bean (Vigna angularis) provides insight into high starch and low fat accumulation and domestication.</title>
        <authorList>
            <person name="Yang K."/>
            <person name="Tian Z."/>
            <person name="Chen C."/>
            <person name="Luo L."/>
            <person name="Zhao B."/>
            <person name="Wang Z."/>
            <person name="Yu L."/>
            <person name="Li Y."/>
            <person name="Sun Y."/>
            <person name="Li W."/>
            <person name="Chen Y."/>
            <person name="Li Y."/>
            <person name="Zhang Y."/>
            <person name="Ai D."/>
            <person name="Zhao J."/>
            <person name="Shang C."/>
            <person name="Ma Y."/>
            <person name="Wu B."/>
            <person name="Wang M."/>
            <person name="Gao L."/>
            <person name="Sun D."/>
            <person name="Zhang P."/>
            <person name="Guo F."/>
            <person name="Wang W."/>
            <person name="Li Y."/>
            <person name="Wang J."/>
            <person name="Varshney R.K."/>
            <person name="Wang J."/>
            <person name="Ling H.Q."/>
            <person name="Wan P."/>
        </authorList>
    </citation>
    <scope>NUCLEOTIDE SEQUENCE</scope>
    <source>
        <strain evidence="2">cv. Jingnong 6</strain>
    </source>
</reference>
<sequence>MARKIQEEEGSPNTLLLWKDRIKEKTMANQSNLAKAFFKESASGSLKRPQTGGAPTPAEQLEARFGSIVHVTQHASRDPADLASKLVFYFEFLREISSELTPFFSFK</sequence>
<proteinExistence type="predicted"/>
<name>A0A0L9VLI1_PHAAN</name>
<evidence type="ECO:0000313" key="1">
    <source>
        <dbReference type="EMBL" id="KOM55900.1"/>
    </source>
</evidence>
<accession>A0A0L9VLI1</accession>
<dbReference type="AlphaFoldDB" id="A0A0L9VLI1"/>
<dbReference type="EMBL" id="CM003380">
    <property type="protein sequence ID" value="KOM55900.1"/>
    <property type="molecule type" value="Genomic_DNA"/>
</dbReference>
<dbReference type="Proteomes" id="UP000053144">
    <property type="component" value="Chromosome 10"/>
</dbReference>
<gene>
    <name evidence="1" type="ORF">LR48_Vigan10g179200</name>
</gene>
<evidence type="ECO:0000313" key="2">
    <source>
        <dbReference type="Proteomes" id="UP000053144"/>
    </source>
</evidence>